<reference evidence="1 2" key="1">
    <citation type="journal article" date="2013" name="Mar. Genomics">
        <title>Expression of sulfatases in Rhodopirellula baltica and the diversity of sulfatases in the genus Rhodopirellula.</title>
        <authorList>
            <person name="Wegner C.E."/>
            <person name="Richter-Heitmann T."/>
            <person name="Klindworth A."/>
            <person name="Klockow C."/>
            <person name="Richter M."/>
            <person name="Achstetter T."/>
            <person name="Glockner F.O."/>
            <person name="Harder J."/>
        </authorList>
    </citation>
    <scope>NUCLEOTIDE SEQUENCE [LARGE SCALE GENOMIC DNA]</scope>
    <source>
        <strain evidence="1 2">SH398</strain>
    </source>
</reference>
<sequence length="49" mass="5627">MRLSFFSIDSPCPFRRLLGIFLRAEHSAQKLKSHRIRSHSACHDMTGLA</sequence>
<accession>M5SL50</accession>
<dbReference type="STRING" id="1263868.RESH_00947"/>
<dbReference type="AlphaFoldDB" id="M5SL50"/>
<dbReference type="EMBL" id="ANOF01000034">
    <property type="protein sequence ID" value="EMI28472.1"/>
    <property type="molecule type" value="Genomic_DNA"/>
</dbReference>
<organism evidence="1 2">
    <name type="scientific">Rhodopirellula europaea SH398</name>
    <dbReference type="NCBI Taxonomy" id="1263868"/>
    <lineage>
        <taxon>Bacteria</taxon>
        <taxon>Pseudomonadati</taxon>
        <taxon>Planctomycetota</taxon>
        <taxon>Planctomycetia</taxon>
        <taxon>Pirellulales</taxon>
        <taxon>Pirellulaceae</taxon>
        <taxon>Rhodopirellula</taxon>
    </lineage>
</organism>
<protein>
    <submittedName>
        <fullName evidence="1">Uncharacterized protein</fullName>
    </submittedName>
</protein>
<name>M5SL50_9BACT</name>
<evidence type="ECO:0000313" key="1">
    <source>
        <dbReference type="EMBL" id="EMI28472.1"/>
    </source>
</evidence>
<dbReference type="Proteomes" id="UP000011996">
    <property type="component" value="Unassembled WGS sequence"/>
</dbReference>
<gene>
    <name evidence="1" type="ORF">RESH_00947</name>
</gene>
<comment type="caution">
    <text evidence="1">The sequence shown here is derived from an EMBL/GenBank/DDBJ whole genome shotgun (WGS) entry which is preliminary data.</text>
</comment>
<proteinExistence type="predicted"/>
<evidence type="ECO:0000313" key="2">
    <source>
        <dbReference type="Proteomes" id="UP000011996"/>
    </source>
</evidence>